<dbReference type="GO" id="GO:0015990">
    <property type="term" value="P:electron transport coupled proton transport"/>
    <property type="evidence" value="ECO:0007669"/>
    <property type="project" value="TreeGrafter"/>
</dbReference>
<dbReference type="Pfam" id="PF00662">
    <property type="entry name" value="Proton_antipo_N"/>
    <property type="match status" value="1"/>
</dbReference>
<dbReference type="EMBL" id="UINC01046786">
    <property type="protein sequence ID" value="SVB55231.1"/>
    <property type="molecule type" value="Genomic_DNA"/>
</dbReference>
<dbReference type="NCBIfam" id="NF005141">
    <property type="entry name" value="PRK06590.1"/>
    <property type="match status" value="1"/>
</dbReference>
<dbReference type="InterPro" id="IPR003945">
    <property type="entry name" value="NU5C-like"/>
</dbReference>
<dbReference type="InterPro" id="IPR001516">
    <property type="entry name" value="Proton_antipo_N"/>
</dbReference>
<feature type="transmembrane region" description="Helical" evidence="5">
    <location>
        <begin position="229"/>
        <end position="248"/>
    </location>
</feature>
<evidence type="ECO:0000256" key="5">
    <source>
        <dbReference type="SAM" id="Phobius"/>
    </source>
</evidence>
<evidence type="ECO:0000256" key="1">
    <source>
        <dbReference type="ARBA" id="ARBA00004141"/>
    </source>
</evidence>
<evidence type="ECO:0000256" key="4">
    <source>
        <dbReference type="ARBA" id="ARBA00023136"/>
    </source>
</evidence>
<feature type="domain" description="NADH-Ubiquinone oxidoreductase (complex I) chain 5 N-terminal" evidence="7">
    <location>
        <begin position="13"/>
        <end position="63"/>
    </location>
</feature>
<keyword evidence="4 5" id="KW-0472">Membrane</keyword>
<dbReference type="InterPro" id="IPR001750">
    <property type="entry name" value="ND/Mrp_TM"/>
</dbReference>
<dbReference type="GO" id="GO:0008137">
    <property type="term" value="F:NADH dehydrogenase (ubiquinone) activity"/>
    <property type="evidence" value="ECO:0007669"/>
    <property type="project" value="InterPro"/>
</dbReference>
<evidence type="ECO:0000256" key="2">
    <source>
        <dbReference type="ARBA" id="ARBA00022692"/>
    </source>
</evidence>
<evidence type="ECO:0000313" key="8">
    <source>
        <dbReference type="EMBL" id="SVB55231.1"/>
    </source>
</evidence>
<feature type="transmembrane region" description="Helical" evidence="5">
    <location>
        <begin position="116"/>
        <end position="136"/>
    </location>
</feature>
<dbReference type="NCBIfam" id="TIGR01974">
    <property type="entry name" value="NDH_I_L"/>
    <property type="match status" value="1"/>
</dbReference>
<dbReference type="Pfam" id="PF00361">
    <property type="entry name" value="Proton_antipo_M"/>
    <property type="match status" value="1"/>
</dbReference>
<dbReference type="PRINTS" id="PR01435">
    <property type="entry name" value="NPOXDRDTASE5"/>
</dbReference>
<dbReference type="PANTHER" id="PTHR42829">
    <property type="entry name" value="NADH-UBIQUINONE OXIDOREDUCTASE CHAIN 5"/>
    <property type="match status" value="1"/>
</dbReference>
<name>A0A382EZB5_9ZZZZ</name>
<dbReference type="GO" id="GO:0016020">
    <property type="term" value="C:membrane"/>
    <property type="evidence" value="ECO:0007669"/>
    <property type="project" value="UniProtKB-SubCell"/>
</dbReference>
<keyword evidence="3 5" id="KW-1133">Transmembrane helix</keyword>
<evidence type="ECO:0008006" key="9">
    <source>
        <dbReference type="Google" id="ProtNLM"/>
    </source>
</evidence>
<feature type="transmembrane region" description="Helical" evidence="5">
    <location>
        <begin position="156"/>
        <end position="181"/>
    </location>
</feature>
<dbReference type="GO" id="GO:0003954">
    <property type="term" value="F:NADH dehydrogenase activity"/>
    <property type="evidence" value="ECO:0007669"/>
    <property type="project" value="TreeGrafter"/>
</dbReference>
<dbReference type="PRINTS" id="PR01434">
    <property type="entry name" value="NADHDHGNASE5"/>
</dbReference>
<sequence length="544" mass="59065">GHHNEIGYASHEWLSVGQLEIRIGILMNSLTAIMLVVVTGVSLVVQVYSQGYMKGDGGYARYYAYMSLFTASMLGLVLASSILQMFVFWELVGLSSYLLIGFWYRRPSAARAAMKAFLVTRLGDLGFLIAILYLFFHQGVLNNAGLNSLEIRDVYFAAVTGLLGTTAVTWLAIGFFAGAVGKSAQFPLHVWLPDAMEGPTPVSALIHAATMVAAGVFLVARMFPVFEASVSAMNLVAITGGVTAVLAATMAMTSNDIKRVVAYSTISQLGYMMLALGIGAYTAAVFHLFNHAFFKALLFLGAGSVNHVAGTFDMRFMGGLRKVQPWTYGMFLVASLSLAGIFPLAGFWSKDEILAEAFNNGDFVSRLMFFLAMAAVFMTAFYIFRALFIIFHGEFRGGIERKAEQAGEPDSELVLTADEEEKVAEGGHAYMAESPLVMVLPMGVLAVLAAVSGFVANPPFELLAIPKHWIGEFLVAPLGHAESPQFIGWIAALSIVLALAGIGLAWATYAAGKISPDRLTYRPLYQLTMRKYYMDDLYERLIVG</sequence>
<dbReference type="AlphaFoldDB" id="A0A382EZB5"/>
<dbReference type="PANTHER" id="PTHR42829:SF2">
    <property type="entry name" value="NADH-UBIQUINONE OXIDOREDUCTASE CHAIN 5"/>
    <property type="match status" value="1"/>
</dbReference>
<feature type="transmembrane region" description="Helical" evidence="5">
    <location>
        <begin position="86"/>
        <end position="104"/>
    </location>
</feature>
<feature type="domain" description="NADH:quinone oxidoreductase/Mrp antiporter transmembrane" evidence="6">
    <location>
        <begin position="79"/>
        <end position="368"/>
    </location>
</feature>
<feature type="transmembrane region" description="Helical" evidence="5">
    <location>
        <begin position="326"/>
        <end position="348"/>
    </location>
</feature>
<feature type="transmembrane region" description="Helical" evidence="5">
    <location>
        <begin position="368"/>
        <end position="391"/>
    </location>
</feature>
<feature type="non-terminal residue" evidence="8">
    <location>
        <position position="544"/>
    </location>
</feature>
<reference evidence="8" key="1">
    <citation type="submission" date="2018-05" db="EMBL/GenBank/DDBJ databases">
        <authorList>
            <person name="Lanie J.A."/>
            <person name="Ng W.-L."/>
            <person name="Kazmierczak K.M."/>
            <person name="Andrzejewski T.M."/>
            <person name="Davidsen T.M."/>
            <person name="Wayne K.J."/>
            <person name="Tettelin H."/>
            <person name="Glass J.I."/>
            <person name="Rusch D."/>
            <person name="Podicherti R."/>
            <person name="Tsui H.-C.T."/>
            <person name="Winkler M.E."/>
        </authorList>
    </citation>
    <scope>NUCLEOTIDE SEQUENCE</scope>
</reference>
<protein>
    <recommendedName>
        <fullName evidence="9">NADH:quinone oxidoreductase/Mrp antiporter membrane subunit domain-containing protein</fullName>
    </recommendedName>
</protein>
<feature type="non-terminal residue" evidence="8">
    <location>
        <position position="1"/>
    </location>
</feature>
<feature type="transmembrane region" description="Helical" evidence="5">
    <location>
        <begin position="436"/>
        <end position="456"/>
    </location>
</feature>
<gene>
    <name evidence="8" type="ORF">METZ01_LOCUS208085</name>
</gene>
<feature type="transmembrane region" description="Helical" evidence="5">
    <location>
        <begin position="23"/>
        <end position="48"/>
    </location>
</feature>
<comment type="subcellular location">
    <subcellularLocation>
        <location evidence="1">Membrane</location>
        <topology evidence="1">Multi-pass membrane protein</topology>
    </subcellularLocation>
</comment>
<evidence type="ECO:0000259" key="7">
    <source>
        <dbReference type="Pfam" id="PF00662"/>
    </source>
</evidence>
<proteinExistence type="predicted"/>
<feature type="transmembrane region" description="Helical" evidence="5">
    <location>
        <begin position="260"/>
        <end position="286"/>
    </location>
</feature>
<dbReference type="GO" id="GO:0042773">
    <property type="term" value="P:ATP synthesis coupled electron transport"/>
    <property type="evidence" value="ECO:0007669"/>
    <property type="project" value="InterPro"/>
</dbReference>
<feature type="transmembrane region" description="Helical" evidence="5">
    <location>
        <begin position="60"/>
        <end position="80"/>
    </location>
</feature>
<evidence type="ECO:0000256" key="3">
    <source>
        <dbReference type="ARBA" id="ARBA00022989"/>
    </source>
</evidence>
<feature type="transmembrane region" description="Helical" evidence="5">
    <location>
        <begin position="486"/>
        <end position="512"/>
    </location>
</feature>
<organism evidence="8">
    <name type="scientific">marine metagenome</name>
    <dbReference type="NCBI Taxonomy" id="408172"/>
    <lineage>
        <taxon>unclassified sequences</taxon>
        <taxon>metagenomes</taxon>
        <taxon>ecological metagenomes</taxon>
    </lineage>
</organism>
<keyword evidence="2 5" id="KW-0812">Transmembrane</keyword>
<accession>A0A382EZB5</accession>
<dbReference type="InterPro" id="IPR018393">
    <property type="entry name" value="NADHpl_OxRdtase_5_subgr"/>
</dbReference>
<evidence type="ECO:0000259" key="6">
    <source>
        <dbReference type="Pfam" id="PF00361"/>
    </source>
</evidence>